<dbReference type="InterPro" id="IPR050498">
    <property type="entry name" value="Ycf3"/>
</dbReference>
<feature type="repeat" description="TPR" evidence="3">
    <location>
        <begin position="136"/>
        <end position="169"/>
    </location>
</feature>
<gene>
    <name evidence="5" type="ORF">ACFOOQ_02315</name>
</gene>
<dbReference type="SUPFAM" id="SSF53756">
    <property type="entry name" value="UDP-Glycosyltransferase/glycogen phosphorylase"/>
    <property type="match status" value="1"/>
</dbReference>
<dbReference type="Pfam" id="PF13432">
    <property type="entry name" value="TPR_16"/>
    <property type="match status" value="2"/>
</dbReference>
<keyword evidence="2 3" id="KW-0802">TPR repeat</keyword>
<protein>
    <submittedName>
        <fullName evidence="5">Tetratricopeptide repeat protein</fullName>
    </submittedName>
</protein>
<proteinExistence type="predicted"/>
<reference evidence="6" key="1">
    <citation type="journal article" date="2019" name="Int. J. Syst. Evol. Microbiol.">
        <title>The Global Catalogue of Microorganisms (GCM) 10K type strain sequencing project: providing services to taxonomists for standard genome sequencing and annotation.</title>
        <authorList>
            <consortium name="The Broad Institute Genomics Platform"/>
            <consortium name="The Broad Institute Genome Sequencing Center for Infectious Disease"/>
            <person name="Wu L."/>
            <person name="Ma J."/>
        </authorList>
    </citation>
    <scope>NUCLEOTIDE SEQUENCE [LARGE SCALE GENOMIC DNA]</scope>
    <source>
        <strain evidence="6">KCTC 42182</strain>
    </source>
</reference>
<evidence type="ECO:0000313" key="5">
    <source>
        <dbReference type="EMBL" id="MFC3674359.1"/>
    </source>
</evidence>
<dbReference type="InterPro" id="IPR019734">
    <property type="entry name" value="TPR_rpt"/>
</dbReference>
<dbReference type="PANTHER" id="PTHR44858">
    <property type="entry name" value="TETRATRICOPEPTIDE REPEAT PROTEIN 6"/>
    <property type="match status" value="1"/>
</dbReference>
<evidence type="ECO:0000256" key="3">
    <source>
        <dbReference type="PROSITE-ProRule" id="PRU00339"/>
    </source>
</evidence>
<dbReference type="PANTHER" id="PTHR44858:SF1">
    <property type="entry name" value="UDP-N-ACETYLGLUCOSAMINE--PEPTIDE N-ACETYLGLUCOSAMINYLTRANSFERASE SPINDLY-RELATED"/>
    <property type="match status" value="1"/>
</dbReference>
<accession>A0ABV7VB31</accession>
<name>A0ABV7VB31_9PROT</name>
<dbReference type="SUPFAM" id="SSF48452">
    <property type="entry name" value="TPR-like"/>
    <property type="match status" value="2"/>
</dbReference>
<keyword evidence="6" id="KW-1185">Reference proteome</keyword>
<evidence type="ECO:0000256" key="4">
    <source>
        <dbReference type="SAM" id="MobiDB-lite"/>
    </source>
</evidence>
<feature type="region of interest" description="Disordered" evidence="4">
    <location>
        <begin position="1"/>
        <end position="23"/>
    </location>
</feature>
<dbReference type="Pfam" id="PF00515">
    <property type="entry name" value="TPR_1"/>
    <property type="match status" value="1"/>
</dbReference>
<sequence>MNRKQRRAQEKMAAKAVPGQPAMDPARRAALLEANRLNDQALDLHRAGKVAAALAALQQAIATFPDNPLYHNNLGELLRMSGDAAAALPHFDRAIALAPKYAAAHNNRGNALRDLKRPAEAIAACQMAVELQPDYAEAHNNTAAAMMDMRAFTSALEPLRRAIALNPNIAIFHQNLGLTLSSLGDMAEAEMAFAAAIRLDPGMIETQIAMGDLARGRGEFDEMLRWYGQACRLKPGHGEAHLRYGAALMIKGDYSAAWPHFGARWTVETMATDKRPFTLPFWQGEAIPPGGRMLLFTEQGVGEILALTSLVPELLARGITPVMEVEPRLVPLFRRSFAGIEVLARETPANPRLFEADLVVQASLFDLAAVFRHRPEDCTGALPLRVDEARTAALRARYRQGQDMPLVGVAWYSGNREIGAPKSASLTALSPFLTLPGFRFVDLQYGNRAEDRAALKAAHGVDLLYDTEIDQMQDLDGFAAQVAAMDMVITTSNTTAHMAGALGKPTWVMLHKGISPHWYWGRDGETTPWYPTLHLLRQSVDGDWFTPALQAAGELRRLVPAAA</sequence>
<keyword evidence="1" id="KW-0677">Repeat</keyword>
<dbReference type="Gene3D" id="3.40.50.2000">
    <property type="entry name" value="Glycogen Phosphorylase B"/>
    <property type="match status" value="1"/>
</dbReference>
<feature type="repeat" description="TPR" evidence="3">
    <location>
        <begin position="68"/>
        <end position="101"/>
    </location>
</feature>
<feature type="repeat" description="TPR" evidence="3">
    <location>
        <begin position="170"/>
        <end position="203"/>
    </location>
</feature>
<evidence type="ECO:0000256" key="1">
    <source>
        <dbReference type="ARBA" id="ARBA00022737"/>
    </source>
</evidence>
<evidence type="ECO:0000313" key="6">
    <source>
        <dbReference type="Proteomes" id="UP001595711"/>
    </source>
</evidence>
<dbReference type="EMBL" id="JBHRYJ010000001">
    <property type="protein sequence ID" value="MFC3674359.1"/>
    <property type="molecule type" value="Genomic_DNA"/>
</dbReference>
<dbReference type="Gene3D" id="1.25.40.10">
    <property type="entry name" value="Tetratricopeptide repeat domain"/>
    <property type="match status" value="3"/>
</dbReference>
<dbReference type="PROSITE" id="PS50005">
    <property type="entry name" value="TPR"/>
    <property type="match status" value="3"/>
</dbReference>
<comment type="caution">
    <text evidence="5">The sequence shown here is derived from an EMBL/GenBank/DDBJ whole genome shotgun (WGS) entry which is preliminary data.</text>
</comment>
<dbReference type="SMART" id="SM00028">
    <property type="entry name" value="TPR"/>
    <property type="match status" value="6"/>
</dbReference>
<organism evidence="5 6">
    <name type="scientific">Ferrovibrio xuzhouensis</name>
    <dbReference type="NCBI Taxonomy" id="1576914"/>
    <lineage>
        <taxon>Bacteria</taxon>
        <taxon>Pseudomonadati</taxon>
        <taxon>Pseudomonadota</taxon>
        <taxon>Alphaproteobacteria</taxon>
        <taxon>Rhodospirillales</taxon>
        <taxon>Rhodospirillaceae</taxon>
        <taxon>Ferrovibrio</taxon>
    </lineage>
</organism>
<dbReference type="InterPro" id="IPR011990">
    <property type="entry name" value="TPR-like_helical_dom_sf"/>
</dbReference>
<dbReference type="RefSeq" id="WP_379721195.1">
    <property type="nucleotide sequence ID" value="NZ_JBHRYJ010000001.1"/>
</dbReference>
<evidence type="ECO:0000256" key="2">
    <source>
        <dbReference type="ARBA" id="ARBA00022803"/>
    </source>
</evidence>
<dbReference type="Proteomes" id="UP001595711">
    <property type="component" value="Unassembled WGS sequence"/>
</dbReference>